<organism evidence="2 3">
    <name type="scientific">Caerostris extrusa</name>
    <name type="common">Bark spider</name>
    <name type="synonym">Caerostris bankana</name>
    <dbReference type="NCBI Taxonomy" id="172846"/>
    <lineage>
        <taxon>Eukaryota</taxon>
        <taxon>Metazoa</taxon>
        <taxon>Ecdysozoa</taxon>
        <taxon>Arthropoda</taxon>
        <taxon>Chelicerata</taxon>
        <taxon>Arachnida</taxon>
        <taxon>Araneae</taxon>
        <taxon>Araneomorphae</taxon>
        <taxon>Entelegynae</taxon>
        <taxon>Araneoidea</taxon>
        <taxon>Araneidae</taxon>
        <taxon>Caerostris</taxon>
    </lineage>
</organism>
<reference evidence="2 3" key="1">
    <citation type="submission" date="2021-06" db="EMBL/GenBank/DDBJ databases">
        <title>Caerostris extrusa draft genome.</title>
        <authorList>
            <person name="Kono N."/>
            <person name="Arakawa K."/>
        </authorList>
    </citation>
    <scope>NUCLEOTIDE SEQUENCE [LARGE SCALE GENOMIC DNA]</scope>
</reference>
<proteinExistence type="predicted"/>
<comment type="caution">
    <text evidence="2">The sequence shown here is derived from an EMBL/GenBank/DDBJ whole genome shotgun (WGS) entry which is preliminary data.</text>
</comment>
<evidence type="ECO:0000313" key="3">
    <source>
        <dbReference type="Proteomes" id="UP001054945"/>
    </source>
</evidence>
<evidence type="ECO:0000313" key="2">
    <source>
        <dbReference type="EMBL" id="GIX88240.1"/>
    </source>
</evidence>
<gene>
    <name evidence="2" type="ORF">CEXT_280481</name>
</gene>
<protein>
    <submittedName>
        <fullName evidence="2">Uncharacterized protein</fullName>
    </submittedName>
</protein>
<feature type="region of interest" description="Disordered" evidence="1">
    <location>
        <begin position="79"/>
        <end position="105"/>
    </location>
</feature>
<keyword evidence="3" id="KW-1185">Reference proteome</keyword>
<dbReference type="Proteomes" id="UP001054945">
    <property type="component" value="Unassembled WGS sequence"/>
</dbReference>
<evidence type="ECO:0000256" key="1">
    <source>
        <dbReference type="SAM" id="MobiDB-lite"/>
    </source>
</evidence>
<dbReference type="AlphaFoldDB" id="A0AAV4NTJ1"/>
<accession>A0AAV4NTJ1</accession>
<sequence>MGKCGRTLSESVQMESCFPVRLVTHAKPSSTETTNPFRYERRGPRPCPIRVGFLKEHADPGAAHFQIVSRLVRTAYSDVPETAGRDGALPASGEQHRGAPSPQNR</sequence>
<dbReference type="EMBL" id="BPLR01003745">
    <property type="protein sequence ID" value="GIX88240.1"/>
    <property type="molecule type" value="Genomic_DNA"/>
</dbReference>
<name>A0AAV4NTJ1_CAEEX</name>